<feature type="signal peptide" evidence="1">
    <location>
        <begin position="1"/>
        <end position="20"/>
    </location>
</feature>
<dbReference type="Proteomes" id="UP001424741">
    <property type="component" value="Unassembled WGS sequence"/>
</dbReference>
<sequence length="518" mass="56714">MKLLTALYVSFGLLSSLTTAKETAAVSSPAELCSELKNALPTAARGCVSFKGLGGNAAAVVISPDGYVLTAGHVGQMMKDKEEVKIIYLDGTEATVEALGWNVETDLALLKIVSPERKEWPHAKLAKTTTKTGGFCFTNSSKFGYQDGKRPVVRLGRITSLSTLRDKPGMLISDMNIQPGDSGGGLFNLKGELIGINSSAAGIIGMNIYPSIDQYYLDAERFKKGERFGNPDIAPTKAENYTISATEDVLALVQQELQRRLQLNYPPTLDFIRQHIKKDNTVNITPQQLIQHMQRDAIMLSRKQPISLGMDDPALTKQLPALPDEHNKPVRIFNSEDNSAALALALDDRHLLAKLSLVENKEGLRLGKGEKSTAVSIVAKDEKRDLALLQLAEAKKLPTIQWPQDDSKTETGDFIYAINAKGWKLWGNLSNTTRKNKNKASIGPLDAKDTLISKHRSPYPVSYICSIPLFAEDAGTPVFNQDGQLIGIYIARYTRTMGLLLPASEVKKSVEEMMKGLK</sequence>
<dbReference type="Gene3D" id="2.40.10.120">
    <property type="match status" value="2"/>
</dbReference>
<reference evidence="2 3" key="1">
    <citation type="submission" date="2024-02" db="EMBL/GenBank/DDBJ databases">
        <title>Rubritalea halochordaticola NBRC 107102.</title>
        <authorList>
            <person name="Ichikawa N."/>
            <person name="Katano-Makiyama Y."/>
            <person name="Hidaka K."/>
        </authorList>
    </citation>
    <scope>NUCLEOTIDE SEQUENCE [LARGE SCALE GENOMIC DNA]</scope>
    <source>
        <strain evidence="2 3">NBRC 107102</strain>
    </source>
</reference>
<gene>
    <name evidence="2" type="ORF">Rhal01_02011</name>
</gene>
<organism evidence="2 3">
    <name type="scientific">Rubritalea halochordaticola</name>
    <dbReference type="NCBI Taxonomy" id="714537"/>
    <lineage>
        <taxon>Bacteria</taxon>
        <taxon>Pseudomonadati</taxon>
        <taxon>Verrucomicrobiota</taxon>
        <taxon>Verrucomicrobiia</taxon>
        <taxon>Verrucomicrobiales</taxon>
        <taxon>Rubritaleaceae</taxon>
        <taxon>Rubritalea</taxon>
    </lineage>
</organism>
<evidence type="ECO:0000256" key="1">
    <source>
        <dbReference type="SAM" id="SignalP"/>
    </source>
</evidence>
<feature type="chain" id="PRO_5046927031" description="Serine protease" evidence="1">
    <location>
        <begin position="21"/>
        <end position="518"/>
    </location>
</feature>
<keyword evidence="3" id="KW-1185">Reference proteome</keyword>
<dbReference type="PANTHER" id="PTHR43019">
    <property type="entry name" value="SERINE ENDOPROTEASE DEGS"/>
    <property type="match status" value="1"/>
</dbReference>
<dbReference type="RefSeq" id="WP_346188570.1">
    <property type="nucleotide sequence ID" value="NZ_BAABRL010000005.1"/>
</dbReference>
<keyword evidence="1" id="KW-0732">Signal</keyword>
<comment type="caution">
    <text evidence="2">The sequence shown here is derived from an EMBL/GenBank/DDBJ whole genome shotgun (WGS) entry which is preliminary data.</text>
</comment>
<dbReference type="SUPFAM" id="SSF50494">
    <property type="entry name" value="Trypsin-like serine proteases"/>
    <property type="match status" value="2"/>
</dbReference>
<protein>
    <recommendedName>
        <fullName evidence="4">Serine protease</fullName>
    </recommendedName>
</protein>
<evidence type="ECO:0008006" key="4">
    <source>
        <dbReference type="Google" id="ProtNLM"/>
    </source>
</evidence>
<dbReference type="EMBL" id="BAABRL010000005">
    <property type="protein sequence ID" value="GAA5495832.1"/>
    <property type="molecule type" value="Genomic_DNA"/>
</dbReference>
<dbReference type="InterPro" id="IPR001940">
    <property type="entry name" value="Peptidase_S1C"/>
</dbReference>
<dbReference type="InterPro" id="IPR009003">
    <property type="entry name" value="Peptidase_S1_PA"/>
</dbReference>
<dbReference type="Pfam" id="PF13365">
    <property type="entry name" value="Trypsin_2"/>
    <property type="match status" value="2"/>
</dbReference>
<dbReference type="PANTHER" id="PTHR43019:SF23">
    <property type="entry name" value="PROTEASE DO-LIKE 5, CHLOROPLASTIC"/>
    <property type="match status" value="1"/>
</dbReference>
<evidence type="ECO:0000313" key="3">
    <source>
        <dbReference type="Proteomes" id="UP001424741"/>
    </source>
</evidence>
<dbReference type="PRINTS" id="PR00834">
    <property type="entry name" value="PROTEASES2C"/>
</dbReference>
<name>A0ABP9V5D1_9BACT</name>
<accession>A0ABP9V5D1</accession>
<evidence type="ECO:0000313" key="2">
    <source>
        <dbReference type="EMBL" id="GAA5495832.1"/>
    </source>
</evidence>
<proteinExistence type="predicted"/>